<dbReference type="GO" id="GO:0008270">
    <property type="term" value="F:zinc ion binding"/>
    <property type="evidence" value="ECO:0007669"/>
    <property type="project" value="UniProtKB-KW"/>
</dbReference>
<keyword evidence="8" id="KW-0862">Zinc</keyword>
<keyword evidence="4 13" id="KW-0808">Transferase</keyword>
<dbReference type="Pfam" id="PF00562">
    <property type="entry name" value="RNA_pol_Rpb2_6"/>
    <property type="match status" value="1"/>
</dbReference>
<dbReference type="GO" id="GO:0032549">
    <property type="term" value="F:ribonucleoside binding"/>
    <property type="evidence" value="ECO:0007669"/>
    <property type="project" value="InterPro"/>
</dbReference>
<dbReference type="InterPro" id="IPR007645">
    <property type="entry name" value="RNA_pol_Rpb2_3"/>
</dbReference>
<keyword evidence="7" id="KW-0863">Zinc-finger</keyword>
<evidence type="ECO:0000256" key="9">
    <source>
        <dbReference type="ARBA" id="ARBA00023163"/>
    </source>
</evidence>
<keyword evidence="10" id="KW-0539">Nucleus</keyword>
<dbReference type="EC" id="2.7.7.6" evidence="13"/>
<dbReference type="Pfam" id="PF06883">
    <property type="entry name" value="RNA_pol_Rpa2_4"/>
    <property type="match status" value="1"/>
</dbReference>
<evidence type="ECO:0000256" key="1">
    <source>
        <dbReference type="ARBA" id="ARBA00004604"/>
    </source>
</evidence>
<dbReference type="InterPro" id="IPR015712">
    <property type="entry name" value="DNA-dir_RNA_pol_su2"/>
</dbReference>
<organism evidence="20 21">
    <name type="scientific">Owenia fusiformis</name>
    <name type="common">Polychaete worm</name>
    <dbReference type="NCBI Taxonomy" id="6347"/>
    <lineage>
        <taxon>Eukaryota</taxon>
        <taxon>Metazoa</taxon>
        <taxon>Spiralia</taxon>
        <taxon>Lophotrochozoa</taxon>
        <taxon>Annelida</taxon>
        <taxon>Polychaeta</taxon>
        <taxon>Sedentaria</taxon>
        <taxon>Canalipalpata</taxon>
        <taxon>Sabellida</taxon>
        <taxon>Oweniida</taxon>
        <taxon>Oweniidae</taxon>
        <taxon>Owenia</taxon>
    </lineage>
</organism>
<evidence type="ECO:0000256" key="4">
    <source>
        <dbReference type="ARBA" id="ARBA00022679"/>
    </source>
</evidence>
<dbReference type="PROSITE" id="PS01166">
    <property type="entry name" value="RNA_POL_BETA"/>
    <property type="match status" value="1"/>
</dbReference>
<feature type="domain" description="RNA polymerase Rpb2" evidence="16">
    <location>
        <begin position="181"/>
        <end position="368"/>
    </location>
</feature>
<evidence type="ECO:0000313" key="20">
    <source>
        <dbReference type="EMBL" id="CAH1788831.1"/>
    </source>
</evidence>
<evidence type="ECO:0000256" key="11">
    <source>
        <dbReference type="ARBA" id="ARBA00047768"/>
    </source>
</evidence>
<evidence type="ECO:0000256" key="12">
    <source>
        <dbReference type="RuleBase" id="RU000434"/>
    </source>
</evidence>
<dbReference type="GO" id="GO:0003899">
    <property type="term" value="F:DNA-directed RNA polymerase activity"/>
    <property type="evidence" value="ECO:0007669"/>
    <property type="project" value="UniProtKB-EC"/>
</dbReference>
<evidence type="ECO:0000313" key="21">
    <source>
        <dbReference type="Proteomes" id="UP000749559"/>
    </source>
</evidence>
<evidence type="ECO:0000256" key="6">
    <source>
        <dbReference type="ARBA" id="ARBA00022723"/>
    </source>
</evidence>
<dbReference type="InterPro" id="IPR007120">
    <property type="entry name" value="DNA-dir_RNAP_su2_dom"/>
</dbReference>
<evidence type="ECO:0000259" key="19">
    <source>
        <dbReference type="Pfam" id="PF06883"/>
    </source>
</evidence>
<evidence type="ECO:0000256" key="8">
    <source>
        <dbReference type="ARBA" id="ARBA00022833"/>
    </source>
</evidence>
<dbReference type="Pfam" id="PF04560">
    <property type="entry name" value="RNA_pol_Rpb2_7"/>
    <property type="match status" value="1"/>
</dbReference>
<name>A0A8S4PCK9_OWEFU</name>
<dbReference type="Pfam" id="PF04565">
    <property type="entry name" value="RNA_pol_Rpb2_3"/>
    <property type="match status" value="1"/>
</dbReference>
<dbReference type="Pfam" id="PF04561">
    <property type="entry name" value="RNA_pol_Rpb2_2"/>
    <property type="match status" value="1"/>
</dbReference>
<dbReference type="Gene3D" id="3.90.1110.10">
    <property type="entry name" value="RNA polymerase Rpb2, domain 2"/>
    <property type="match status" value="1"/>
</dbReference>
<dbReference type="InterPro" id="IPR037033">
    <property type="entry name" value="DNA-dir_RNAP_su2_hyb_sf"/>
</dbReference>
<dbReference type="Gene3D" id="2.40.270.10">
    <property type="entry name" value="DNA-directed RNA polymerase, subunit 2, domain 6"/>
    <property type="match status" value="1"/>
</dbReference>
<evidence type="ECO:0000259" key="14">
    <source>
        <dbReference type="Pfam" id="PF00562"/>
    </source>
</evidence>
<dbReference type="FunFam" id="3.90.1100.10:FF:000016">
    <property type="entry name" value="DNA-directed RNA polymerase subunit beta"/>
    <property type="match status" value="1"/>
</dbReference>
<evidence type="ECO:0000256" key="5">
    <source>
        <dbReference type="ARBA" id="ARBA00022695"/>
    </source>
</evidence>
<dbReference type="OrthoDB" id="10248617at2759"/>
<dbReference type="GO" id="GO:0006351">
    <property type="term" value="P:DNA-templated transcription"/>
    <property type="evidence" value="ECO:0007669"/>
    <property type="project" value="InterPro"/>
</dbReference>
<dbReference type="Gene3D" id="3.90.1100.10">
    <property type="match status" value="2"/>
</dbReference>
<dbReference type="CDD" id="cd00653">
    <property type="entry name" value="RNA_pol_B_RPB2"/>
    <property type="match status" value="1"/>
</dbReference>
<dbReference type="GO" id="GO:0000428">
    <property type="term" value="C:DNA-directed RNA polymerase complex"/>
    <property type="evidence" value="ECO:0007669"/>
    <property type="project" value="UniProtKB-KW"/>
</dbReference>
<dbReference type="InterPro" id="IPR014724">
    <property type="entry name" value="RNA_pol_RPB2_OB-fold"/>
</dbReference>
<evidence type="ECO:0000259" key="18">
    <source>
        <dbReference type="Pfam" id="PF04565"/>
    </source>
</evidence>
<keyword evidence="21" id="KW-1185">Reference proteome</keyword>
<dbReference type="GO" id="GO:0003677">
    <property type="term" value="F:DNA binding"/>
    <property type="evidence" value="ECO:0007669"/>
    <property type="project" value="InterPro"/>
</dbReference>
<dbReference type="FunFam" id="2.40.270.10:FF:000011">
    <property type="entry name" value="DNA-directed RNA polymerase subunit beta"/>
    <property type="match status" value="1"/>
</dbReference>
<evidence type="ECO:0000256" key="13">
    <source>
        <dbReference type="RuleBase" id="RU363031"/>
    </source>
</evidence>
<dbReference type="Pfam" id="PF04563">
    <property type="entry name" value="RNA_pol_Rpb2_1"/>
    <property type="match status" value="1"/>
</dbReference>
<dbReference type="InterPro" id="IPR007641">
    <property type="entry name" value="RNA_pol_Rpb2_7"/>
</dbReference>
<dbReference type="Proteomes" id="UP000749559">
    <property type="component" value="Unassembled WGS sequence"/>
</dbReference>
<feature type="domain" description="DNA-directed RNA polymerase I subunit RPA2" evidence="19">
    <location>
        <begin position="559"/>
        <end position="617"/>
    </location>
</feature>
<evidence type="ECO:0000259" key="17">
    <source>
        <dbReference type="Pfam" id="PF04563"/>
    </source>
</evidence>
<feature type="domain" description="RNA polymerase Rpb2" evidence="18">
    <location>
        <begin position="452"/>
        <end position="516"/>
    </location>
</feature>
<dbReference type="FunFam" id="3.90.1110.10:FF:000008">
    <property type="entry name" value="DNA-directed RNA polymerase subunit beta"/>
    <property type="match status" value="1"/>
</dbReference>
<evidence type="ECO:0000259" key="16">
    <source>
        <dbReference type="Pfam" id="PF04561"/>
    </source>
</evidence>
<dbReference type="FunFam" id="3.90.1100.10:FF:000008">
    <property type="entry name" value="DNA-directed RNA polymerase subunit beta"/>
    <property type="match status" value="1"/>
</dbReference>
<evidence type="ECO:0000259" key="15">
    <source>
        <dbReference type="Pfam" id="PF04560"/>
    </source>
</evidence>
<dbReference type="SUPFAM" id="SSF64484">
    <property type="entry name" value="beta and beta-prime subunits of DNA dependent RNA-polymerase"/>
    <property type="match status" value="1"/>
</dbReference>
<dbReference type="Gene3D" id="3.90.1800.10">
    <property type="entry name" value="RNA polymerase alpha subunit dimerisation domain"/>
    <property type="match status" value="1"/>
</dbReference>
<keyword evidence="5 13" id="KW-0548">Nucleotidyltransferase</keyword>
<comment type="similarity">
    <text evidence="2 12">Belongs to the RNA polymerase beta chain family.</text>
</comment>
<dbReference type="InterPro" id="IPR007642">
    <property type="entry name" value="RNA_pol_Rpb2_2"/>
</dbReference>
<comment type="function">
    <text evidence="13">DNA-dependent RNA polymerase catalyzes the transcription of DNA into RNA using the four ribonucleoside triphosphates as substrates.</text>
</comment>
<dbReference type="InterPro" id="IPR007644">
    <property type="entry name" value="RNA_pol_bsu_protrusion"/>
</dbReference>
<keyword evidence="9 13" id="KW-0804">Transcription</keyword>
<evidence type="ECO:0000256" key="2">
    <source>
        <dbReference type="ARBA" id="ARBA00006835"/>
    </source>
</evidence>
<dbReference type="InterPro" id="IPR007121">
    <property type="entry name" value="RNA_pol_bsu_CS"/>
</dbReference>
<dbReference type="InterPro" id="IPR009674">
    <property type="entry name" value="Rpa2_dom_4"/>
</dbReference>
<feature type="domain" description="DNA-directed RNA polymerase subunit 2 hybrid-binding" evidence="14">
    <location>
        <begin position="666"/>
        <end position="1031"/>
    </location>
</feature>
<accession>A0A8S4PCK9</accession>
<comment type="subcellular location">
    <subcellularLocation>
        <location evidence="1">Nucleus</location>
        <location evidence="1">Nucleolus</location>
    </subcellularLocation>
</comment>
<dbReference type="FunFam" id="3.90.1800.10:FF:000004">
    <property type="entry name" value="DNA-directed RNA polymerase subunit beta"/>
    <property type="match status" value="1"/>
</dbReference>
<proteinExistence type="inferred from homology"/>
<evidence type="ECO:0000256" key="7">
    <source>
        <dbReference type="ARBA" id="ARBA00022771"/>
    </source>
</evidence>
<evidence type="ECO:0000256" key="3">
    <source>
        <dbReference type="ARBA" id="ARBA00022478"/>
    </source>
</evidence>
<gene>
    <name evidence="20" type="ORF">OFUS_LOCUS14291</name>
</gene>
<keyword evidence="6" id="KW-0479">Metal-binding</keyword>
<reference evidence="20" key="1">
    <citation type="submission" date="2022-03" db="EMBL/GenBank/DDBJ databases">
        <authorList>
            <person name="Martin C."/>
        </authorList>
    </citation>
    <scope>NUCLEOTIDE SEQUENCE</scope>
</reference>
<comment type="catalytic activity">
    <reaction evidence="11">
        <text>RNA(n) + a ribonucleoside 5'-triphosphate = RNA(n+1) + diphosphate</text>
        <dbReference type="Rhea" id="RHEA:21248"/>
        <dbReference type="Rhea" id="RHEA-COMP:14527"/>
        <dbReference type="Rhea" id="RHEA-COMP:17342"/>
        <dbReference type="ChEBI" id="CHEBI:33019"/>
        <dbReference type="ChEBI" id="CHEBI:61557"/>
        <dbReference type="ChEBI" id="CHEBI:140395"/>
        <dbReference type="EC" id="2.7.7.6"/>
    </reaction>
    <physiologicalReaction direction="left-to-right" evidence="11">
        <dbReference type="Rhea" id="RHEA:21249"/>
    </physiologicalReaction>
</comment>
<dbReference type="EMBL" id="CAIIXF020000007">
    <property type="protein sequence ID" value="CAH1788831.1"/>
    <property type="molecule type" value="Genomic_DNA"/>
</dbReference>
<feature type="domain" description="RNA polymerase Rpb2" evidence="15">
    <location>
        <begin position="1033"/>
        <end position="1136"/>
    </location>
</feature>
<protein>
    <recommendedName>
        <fullName evidence="13">DNA-directed RNA polymerase subunit beta</fullName>
        <ecNumber evidence="13">2.7.7.6</ecNumber>
    </recommendedName>
</protein>
<keyword evidence="3 13" id="KW-0240">DNA-directed RNA polymerase</keyword>
<evidence type="ECO:0000256" key="10">
    <source>
        <dbReference type="ARBA" id="ARBA00023242"/>
    </source>
</evidence>
<dbReference type="GO" id="GO:0005730">
    <property type="term" value="C:nucleolus"/>
    <property type="evidence" value="ECO:0007669"/>
    <property type="project" value="UniProtKB-SubCell"/>
</dbReference>
<dbReference type="InterPro" id="IPR037034">
    <property type="entry name" value="RNA_pol_Rpb2_2_sf"/>
</dbReference>
<dbReference type="Gene3D" id="3.90.1070.20">
    <property type="match status" value="1"/>
</dbReference>
<comment type="caution">
    <text evidence="20">The sequence shown here is derived from an EMBL/GenBank/DDBJ whole genome shotgun (WGS) entry which is preliminary data.</text>
</comment>
<dbReference type="Gene3D" id="2.40.50.150">
    <property type="match status" value="1"/>
</dbReference>
<dbReference type="PANTHER" id="PTHR20856">
    <property type="entry name" value="DNA-DIRECTED RNA POLYMERASE I SUBUNIT 2"/>
    <property type="match status" value="1"/>
</dbReference>
<sequence>MEKTKPSFRNLTVRNYGLPPNEQHLPLQELTKPHIDSFNYLLKEGLTHATQDLRPVEFALANGQRVEISVQDAQIGGPTVPQGNRYARTFKIYPAECRERHTTYKAKLRASIRVRVDGKSMGMYERVLGEVPIMVKSDACNLAGLTPKGLVAHGEEPQEMGGYFIINGNEKVIRMLIMPRRNYPIAIFRPSWKGRGPQYTEYGVSMRCVKRDQSGANITLHYLNNGTATLCFSHSKEQFFVPVVMILKALVEMTDQQIFSEIIKGKEDNSYFKGCVANMLRQCLGENLTKQSSVLKYLGEKFRIKLRLPEWYTDLQIGKFLIQECVCMHLESKQEKFNCLVYMLRKLFAFAKGECAAESADSPMNQEVLLPGHLYLMVLKEKIETWVLTLRSSIERKSKTVGTDYKLSEKNFNDACLHAIDVTKPMEYLMATGNLISKSGLGLMQASGLTVIADKLNFFRYISHFRCVHRGAFFAEMRTTSVRRLLPEAWGFLCPVHTPDGSPCGLMNHMAALCQVMCLQPRVAHIPELLSTMGMCRLDSPAPGCYSNYYSVLMDGRVLGWIHQDEAQGLVDNLRFMKVEAKGKVPASLEICIVPKTKHASQYPGVYLFSSPARFLRPVQNISQGKLELIGSFEQAYLNIALCESEIYPGLTTHMEVNESSMLSAIASLTPFSDFNQSPRNMYQCQMGKQTMGTPLHAYQHRADNKLYRIQTPQSPLVRPYMHDYYGIDEYPLGTNAIVCVISYTGYDMEDAMILNKSSYERGFAHGSVIKSDLINLKAIGKDKHRVALLFGLKPTAPRYNELKKFLGDDGLPHVGVYLENGDPYYSYVNIQTGETVVQKYKSMEPAYIDHIKILGSDFGVDELQQVLIVLRIVRNPIIGDKFSSRHGQKGICSQKWPVENMPFSESGMTPDILFNPHGFPSRMTIGMMIESMAGKSGAMHSMCHDATPFTFSEDNSAIEYFGEMLTAAGYNYYGTERMYSGVNGREFEADIFMGVVYYQRLRHMVSDKYQVRTTGPIDQVTHQPVKGRKRAGGIRFGEMERDALIAHGTSFLLQDRLLNCSDKTVGHVCTKCNSLLSPAIEKVPDKLAAASFEAQRGWKCSVCDTKDTVETVNIPYVFHYLVAELAAMNIKVKAEIEVT</sequence>
<feature type="domain" description="RNA polymerase beta subunit protrusion" evidence="17">
    <location>
        <begin position="29"/>
        <end position="400"/>
    </location>
</feature>
<dbReference type="AlphaFoldDB" id="A0A8S4PCK9"/>